<comment type="caution">
    <text evidence="1">The sequence shown here is derived from an EMBL/GenBank/DDBJ whole genome shotgun (WGS) entry which is preliminary data.</text>
</comment>
<accession>A0ACC2M928</accession>
<keyword evidence="2" id="KW-1185">Reference proteome</keyword>
<sequence>MKKSRCYVIKKRFQVITKNEKRRGFRYLANGSIKEILYKQSFKLKELLALSVLSSLFMSSEDWPPEVTWR</sequence>
<proteinExistence type="predicted"/>
<dbReference type="EMBL" id="CM056813">
    <property type="protein sequence ID" value="KAJ8641826.1"/>
    <property type="molecule type" value="Genomic_DNA"/>
</dbReference>
<organism evidence="1 2">
    <name type="scientific">Persea americana</name>
    <name type="common">Avocado</name>
    <dbReference type="NCBI Taxonomy" id="3435"/>
    <lineage>
        <taxon>Eukaryota</taxon>
        <taxon>Viridiplantae</taxon>
        <taxon>Streptophyta</taxon>
        <taxon>Embryophyta</taxon>
        <taxon>Tracheophyta</taxon>
        <taxon>Spermatophyta</taxon>
        <taxon>Magnoliopsida</taxon>
        <taxon>Magnoliidae</taxon>
        <taxon>Laurales</taxon>
        <taxon>Lauraceae</taxon>
        <taxon>Persea</taxon>
    </lineage>
</organism>
<name>A0ACC2M928_PERAE</name>
<protein>
    <submittedName>
        <fullName evidence="1">Uncharacterized protein</fullName>
    </submittedName>
</protein>
<dbReference type="Proteomes" id="UP001234297">
    <property type="component" value="Chromosome 5"/>
</dbReference>
<evidence type="ECO:0000313" key="1">
    <source>
        <dbReference type="EMBL" id="KAJ8641826.1"/>
    </source>
</evidence>
<evidence type="ECO:0000313" key="2">
    <source>
        <dbReference type="Proteomes" id="UP001234297"/>
    </source>
</evidence>
<reference evidence="1 2" key="1">
    <citation type="journal article" date="2022" name="Hortic Res">
        <title>A haplotype resolved chromosomal level avocado genome allows analysis of novel avocado genes.</title>
        <authorList>
            <person name="Nath O."/>
            <person name="Fletcher S.J."/>
            <person name="Hayward A."/>
            <person name="Shaw L.M."/>
            <person name="Masouleh A.K."/>
            <person name="Furtado A."/>
            <person name="Henry R.J."/>
            <person name="Mitter N."/>
        </authorList>
    </citation>
    <scope>NUCLEOTIDE SEQUENCE [LARGE SCALE GENOMIC DNA]</scope>
    <source>
        <strain evidence="2">cv. Hass</strain>
    </source>
</reference>
<gene>
    <name evidence="1" type="ORF">MRB53_018520</name>
</gene>